<dbReference type="SUPFAM" id="SSF50960">
    <property type="entry name" value="TolB, C-terminal domain"/>
    <property type="match status" value="1"/>
</dbReference>
<evidence type="ECO:0000313" key="3">
    <source>
        <dbReference type="Proteomes" id="UP001239795"/>
    </source>
</evidence>
<sequence>MHGGLQYRDSTCAGALITVTPDWKYAVYTIEIPCLEALKKNGEPRSDEMSHRVRYLSIDTHKYVDMPEEADDFSFLAISPDSKWVASVPNRGKELTLWLASKCSRQALFEPESRITAVAFSSNSESVASADKAQNIRIWSTISGHCTNALNVGRSLFGLSFLPDDSQLRTSFGAIAIERSIRPPQVANSTTDDAELGNTSVMLQRPRWQGYGIDVSGKWITWDGVNLMLMPTDINPASNLNSPRWDYDDRRCQVAAGESVVAWVGPSGELYTMGFSRDMKPFD</sequence>
<feature type="repeat" description="WD" evidence="1">
    <location>
        <begin position="108"/>
        <end position="149"/>
    </location>
</feature>
<organism evidence="2 3">
    <name type="scientific">Colletotrichum melonis</name>
    <dbReference type="NCBI Taxonomy" id="1209925"/>
    <lineage>
        <taxon>Eukaryota</taxon>
        <taxon>Fungi</taxon>
        <taxon>Dikarya</taxon>
        <taxon>Ascomycota</taxon>
        <taxon>Pezizomycotina</taxon>
        <taxon>Sordariomycetes</taxon>
        <taxon>Hypocreomycetidae</taxon>
        <taxon>Glomerellales</taxon>
        <taxon>Glomerellaceae</taxon>
        <taxon>Colletotrichum</taxon>
        <taxon>Colletotrichum acutatum species complex</taxon>
    </lineage>
</organism>
<evidence type="ECO:0000313" key="2">
    <source>
        <dbReference type="EMBL" id="KAK1467224.1"/>
    </source>
</evidence>
<accession>A0AAI9Y021</accession>
<name>A0AAI9Y021_9PEZI</name>
<comment type="caution">
    <text evidence="2">The sequence shown here is derived from an EMBL/GenBank/DDBJ whole genome shotgun (WGS) entry which is preliminary data.</text>
</comment>
<keyword evidence="3" id="KW-1185">Reference proteome</keyword>
<dbReference type="Proteomes" id="UP001239795">
    <property type="component" value="Unassembled WGS sequence"/>
</dbReference>
<dbReference type="InterPro" id="IPR015943">
    <property type="entry name" value="WD40/YVTN_repeat-like_dom_sf"/>
</dbReference>
<keyword evidence="1" id="KW-0853">WD repeat</keyword>
<dbReference type="EMBL" id="MLGG01000002">
    <property type="protein sequence ID" value="KAK1467224.1"/>
    <property type="molecule type" value="Genomic_DNA"/>
</dbReference>
<gene>
    <name evidence="2" type="ORF">CMEL01_11217</name>
</gene>
<dbReference type="InterPro" id="IPR001680">
    <property type="entry name" value="WD40_rpt"/>
</dbReference>
<evidence type="ECO:0000256" key="1">
    <source>
        <dbReference type="PROSITE-ProRule" id="PRU00221"/>
    </source>
</evidence>
<dbReference type="AlphaFoldDB" id="A0AAI9Y021"/>
<proteinExistence type="predicted"/>
<dbReference type="PROSITE" id="PS50082">
    <property type="entry name" value="WD_REPEATS_2"/>
    <property type="match status" value="1"/>
</dbReference>
<protein>
    <submittedName>
        <fullName evidence="2">Uncharacterized protein</fullName>
    </submittedName>
</protein>
<reference evidence="2 3" key="1">
    <citation type="submission" date="2016-10" db="EMBL/GenBank/DDBJ databases">
        <title>The genome sequence of Colletotrichum fioriniae PJ7.</title>
        <authorList>
            <person name="Baroncelli R."/>
        </authorList>
    </citation>
    <scope>NUCLEOTIDE SEQUENCE [LARGE SCALE GENOMIC DNA]</scope>
    <source>
        <strain evidence="2">Col 31</strain>
    </source>
</reference>
<dbReference type="Gene3D" id="2.130.10.10">
    <property type="entry name" value="YVTN repeat-like/Quinoprotein amine dehydrogenase"/>
    <property type="match status" value="1"/>
</dbReference>